<gene>
    <name evidence="3" type="ORF">EV192_10254</name>
</gene>
<keyword evidence="4" id="KW-1185">Reference proteome</keyword>
<dbReference type="Gene3D" id="3.40.50.2000">
    <property type="entry name" value="Glycogen Phosphorylase B"/>
    <property type="match status" value="2"/>
</dbReference>
<proteinExistence type="predicted"/>
<dbReference type="Proteomes" id="UP000295680">
    <property type="component" value="Unassembled WGS sequence"/>
</dbReference>
<dbReference type="GO" id="GO:0016757">
    <property type="term" value="F:glycosyltransferase activity"/>
    <property type="evidence" value="ECO:0007669"/>
    <property type="project" value="InterPro"/>
</dbReference>
<name>A0A4R2JS55_9PSEU</name>
<dbReference type="CDD" id="cd03801">
    <property type="entry name" value="GT4_PimA-like"/>
    <property type="match status" value="1"/>
</dbReference>
<evidence type="ECO:0000259" key="2">
    <source>
        <dbReference type="Pfam" id="PF00534"/>
    </source>
</evidence>
<reference evidence="3 4" key="1">
    <citation type="submission" date="2019-03" db="EMBL/GenBank/DDBJ databases">
        <title>Genomic Encyclopedia of Type Strains, Phase IV (KMG-IV): sequencing the most valuable type-strain genomes for metagenomic binning, comparative biology and taxonomic classification.</title>
        <authorList>
            <person name="Goeker M."/>
        </authorList>
    </citation>
    <scope>NUCLEOTIDE SEQUENCE [LARGE SCALE GENOMIC DNA]</scope>
    <source>
        <strain evidence="3 4">DSM 45934</strain>
    </source>
</reference>
<dbReference type="PANTHER" id="PTHR12526:SF635">
    <property type="entry name" value="GLYCOSYL TRANSFERASE GROUP 1"/>
    <property type="match status" value="1"/>
</dbReference>
<comment type="caution">
    <text evidence="3">The sequence shown here is derived from an EMBL/GenBank/DDBJ whole genome shotgun (WGS) entry which is preliminary data.</text>
</comment>
<accession>A0A4R2JS55</accession>
<evidence type="ECO:0000313" key="3">
    <source>
        <dbReference type="EMBL" id="TCO61917.1"/>
    </source>
</evidence>
<dbReference type="AlphaFoldDB" id="A0A4R2JS55"/>
<feature type="domain" description="Glycosyl transferase family 1" evidence="2">
    <location>
        <begin position="164"/>
        <end position="321"/>
    </location>
</feature>
<dbReference type="PANTHER" id="PTHR12526">
    <property type="entry name" value="GLYCOSYLTRANSFERASE"/>
    <property type="match status" value="1"/>
</dbReference>
<dbReference type="EMBL" id="SLWS01000002">
    <property type="protein sequence ID" value="TCO61917.1"/>
    <property type="molecule type" value="Genomic_DNA"/>
</dbReference>
<protein>
    <submittedName>
        <fullName evidence="3">Glycosyltransferase involved in cell wall biosynthesis</fullName>
    </submittedName>
</protein>
<dbReference type="InterPro" id="IPR001296">
    <property type="entry name" value="Glyco_trans_1"/>
</dbReference>
<organism evidence="3 4">
    <name type="scientific">Actinocrispum wychmicini</name>
    <dbReference type="NCBI Taxonomy" id="1213861"/>
    <lineage>
        <taxon>Bacteria</taxon>
        <taxon>Bacillati</taxon>
        <taxon>Actinomycetota</taxon>
        <taxon>Actinomycetes</taxon>
        <taxon>Pseudonocardiales</taxon>
        <taxon>Pseudonocardiaceae</taxon>
        <taxon>Actinocrispum</taxon>
    </lineage>
</organism>
<keyword evidence="1 3" id="KW-0808">Transferase</keyword>
<evidence type="ECO:0000313" key="4">
    <source>
        <dbReference type="Proteomes" id="UP000295680"/>
    </source>
</evidence>
<sequence>MLITFGGYAPPVVGPPAATPTRAGAELMALCTGGALAERGHQVAVLTDSQSHLIPPLVPWPVDGGDPPWTPDVVHAFDLAKPSTVQSGLDVARQFGTPFVLTPSSARKVWPDPSFGDAACVSADLVLGLTPSEVDALALPDRSSARLVGIGPSLAATADPETFRRKLPSDGPVVLFLGRRSPLKGLDVLRLAAPLVWRAIPEAIFAVAGPSWEGDDGGTAPDDPRFVDLGEVDVGAKTDAIAGSTVLCLPTRADVFPLVFVEAWTLGRPVISGDYPGVADVVRAGVDGLICDVRPEAVAEAIIELLSDPARCRRFGAAGRARAERELTWAVVAEAVESCYREVVGVGIL</sequence>
<evidence type="ECO:0000256" key="1">
    <source>
        <dbReference type="ARBA" id="ARBA00022679"/>
    </source>
</evidence>
<dbReference type="Pfam" id="PF00534">
    <property type="entry name" value="Glycos_transf_1"/>
    <property type="match status" value="1"/>
</dbReference>
<dbReference type="SUPFAM" id="SSF53756">
    <property type="entry name" value="UDP-Glycosyltransferase/glycogen phosphorylase"/>
    <property type="match status" value="1"/>
</dbReference>